<dbReference type="GO" id="GO:0005886">
    <property type="term" value="C:plasma membrane"/>
    <property type="evidence" value="ECO:0007669"/>
    <property type="project" value="UniProtKB-SubCell"/>
</dbReference>
<dbReference type="GO" id="GO:0035435">
    <property type="term" value="P:phosphate ion transmembrane transport"/>
    <property type="evidence" value="ECO:0007669"/>
    <property type="project" value="InterPro"/>
</dbReference>
<evidence type="ECO:0000259" key="9">
    <source>
        <dbReference type="PROSITE" id="PS50928"/>
    </source>
</evidence>
<feature type="transmembrane region" description="Helical" evidence="8">
    <location>
        <begin position="66"/>
        <end position="91"/>
    </location>
</feature>
<dbReference type="Pfam" id="PF00528">
    <property type="entry name" value="BPD_transp_1"/>
    <property type="match status" value="1"/>
</dbReference>
<dbReference type="PANTHER" id="PTHR43470:SF3">
    <property type="entry name" value="PHOSPHATE TRANSPORT SYSTEM PERMEASE PROTEIN PSTA-RELATED"/>
    <property type="match status" value="1"/>
</dbReference>
<dbReference type="NCBIfam" id="TIGR00974">
    <property type="entry name" value="3a0107s02c"/>
    <property type="match status" value="1"/>
</dbReference>
<dbReference type="InterPro" id="IPR035906">
    <property type="entry name" value="MetI-like_sf"/>
</dbReference>
<organism evidence="10">
    <name type="scientific">candidate division WOR-3 bacterium</name>
    <dbReference type="NCBI Taxonomy" id="2052148"/>
    <lineage>
        <taxon>Bacteria</taxon>
        <taxon>Bacteria division WOR-3</taxon>
    </lineage>
</organism>
<sequence length="280" mass="30565">MTFRIGPRTSQIIAYILLLIFTAITILVLIFIIGFIFKNGFSGITWEFLTQRTKEMGREGGILPSIIGTLLVTFFSIIIATPLGVGSAVYLTEYTRGGKVRDLISFGADCLAGVPSIIFGLFGFIFFVITLKLGWSIISGALTLSVMILPTIIRTSEEAIKAVPRSYREISYSLGVGRLDTILRVVLPTAFPGILTGVILGIGRAVSETAAVIFTAGSSLNIPTSIFSSTRTLAVHFYILAREGISMPKAYATATVLIIIILLINFIAYRLMHQFIARYY</sequence>
<dbReference type="SUPFAM" id="SSF161098">
    <property type="entry name" value="MetI-like"/>
    <property type="match status" value="1"/>
</dbReference>
<evidence type="ECO:0000256" key="6">
    <source>
        <dbReference type="ARBA" id="ARBA00022989"/>
    </source>
</evidence>
<protein>
    <recommendedName>
        <fullName evidence="8">Phosphate transport system permease protein PstA</fullName>
    </recommendedName>
</protein>
<evidence type="ECO:0000256" key="8">
    <source>
        <dbReference type="RuleBase" id="RU363043"/>
    </source>
</evidence>
<comment type="caution">
    <text evidence="10">The sequence shown here is derived from an EMBL/GenBank/DDBJ whole genome shotgun (WGS) entry which is preliminary data.</text>
</comment>
<feature type="transmembrane region" description="Helical" evidence="8">
    <location>
        <begin position="135"/>
        <end position="153"/>
    </location>
</feature>
<feature type="transmembrane region" description="Helical" evidence="8">
    <location>
        <begin position="103"/>
        <end position="129"/>
    </location>
</feature>
<keyword evidence="6 8" id="KW-1133">Transmembrane helix</keyword>
<comment type="caution">
    <text evidence="8">Lacks conserved residue(s) required for the propagation of feature annotation.</text>
</comment>
<accession>A0A7C4TGH1</accession>
<dbReference type="PANTHER" id="PTHR43470">
    <property type="entry name" value="PHOSPHATE TRANSPORT SYSTEM PERMEASE PROTEIN PSTA-RELATED"/>
    <property type="match status" value="1"/>
</dbReference>
<proteinExistence type="inferred from homology"/>
<dbReference type="Gene3D" id="1.10.3720.10">
    <property type="entry name" value="MetI-like"/>
    <property type="match status" value="1"/>
</dbReference>
<keyword evidence="4 8" id="KW-1003">Cell membrane</keyword>
<feature type="transmembrane region" description="Helical" evidence="8">
    <location>
        <begin position="12"/>
        <end position="37"/>
    </location>
</feature>
<comment type="subcellular location">
    <subcellularLocation>
        <location evidence="1 8">Cell membrane</location>
        <topology evidence="1 8">Multi-pass membrane protein</topology>
    </subcellularLocation>
</comment>
<evidence type="ECO:0000256" key="1">
    <source>
        <dbReference type="ARBA" id="ARBA00004651"/>
    </source>
</evidence>
<keyword evidence="3" id="KW-0813">Transport</keyword>
<evidence type="ECO:0000256" key="4">
    <source>
        <dbReference type="ARBA" id="ARBA00022475"/>
    </source>
</evidence>
<name>A0A7C4TGH1_UNCW3</name>
<dbReference type="PROSITE" id="PS50928">
    <property type="entry name" value="ABC_TM1"/>
    <property type="match status" value="1"/>
</dbReference>
<feature type="transmembrane region" description="Helical" evidence="8">
    <location>
        <begin position="250"/>
        <end position="272"/>
    </location>
</feature>
<comment type="similarity">
    <text evidence="2 8">Belongs to the binding-protein-dependent transport system permease family. CysTW subfamily.</text>
</comment>
<evidence type="ECO:0000256" key="5">
    <source>
        <dbReference type="ARBA" id="ARBA00022692"/>
    </source>
</evidence>
<feature type="domain" description="ABC transmembrane type-1" evidence="9">
    <location>
        <begin position="66"/>
        <end position="268"/>
    </location>
</feature>
<dbReference type="EMBL" id="DTGZ01000071">
    <property type="protein sequence ID" value="HGV97425.1"/>
    <property type="molecule type" value="Genomic_DNA"/>
</dbReference>
<evidence type="ECO:0000313" key="10">
    <source>
        <dbReference type="EMBL" id="HGV97425.1"/>
    </source>
</evidence>
<dbReference type="GO" id="GO:0005315">
    <property type="term" value="F:phosphate transmembrane transporter activity"/>
    <property type="evidence" value="ECO:0007669"/>
    <property type="project" value="InterPro"/>
</dbReference>
<gene>
    <name evidence="10" type="primary">pstA</name>
    <name evidence="10" type="ORF">ENV60_03900</name>
</gene>
<dbReference type="InterPro" id="IPR005672">
    <property type="entry name" value="Phosphate_PstA"/>
</dbReference>
<dbReference type="InterPro" id="IPR000515">
    <property type="entry name" value="MetI-like"/>
</dbReference>
<dbReference type="CDD" id="cd06261">
    <property type="entry name" value="TM_PBP2"/>
    <property type="match status" value="1"/>
</dbReference>
<dbReference type="AlphaFoldDB" id="A0A7C4TGH1"/>
<keyword evidence="7 8" id="KW-0472">Membrane</keyword>
<keyword evidence="5 8" id="KW-0812">Transmembrane</keyword>
<evidence type="ECO:0000256" key="2">
    <source>
        <dbReference type="ARBA" id="ARBA00007069"/>
    </source>
</evidence>
<evidence type="ECO:0000256" key="7">
    <source>
        <dbReference type="ARBA" id="ARBA00023136"/>
    </source>
</evidence>
<reference evidence="10" key="1">
    <citation type="journal article" date="2020" name="mSystems">
        <title>Genome- and Community-Level Interaction Insights into Carbon Utilization and Element Cycling Functions of Hydrothermarchaeota in Hydrothermal Sediment.</title>
        <authorList>
            <person name="Zhou Z."/>
            <person name="Liu Y."/>
            <person name="Xu W."/>
            <person name="Pan J."/>
            <person name="Luo Z.H."/>
            <person name="Li M."/>
        </authorList>
    </citation>
    <scope>NUCLEOTIDE SEQUENCE [LARGE SCALE GENOMIC DNA]</scope>
    <source>
        <strain evidence="10">SpSt-774</strain>
    </source>
</reference>
<evidence type="ECO:0000256" key="3">
    <source>
        <dbReference type="ARBA" id="ARBA00022448"/>
    </source>
</evidence>